<evidence type="ECO:0000256" key="1">
    <source>
        <dbReference type="SAM" id="Phobius"/>
    </source>
</evidence>
<gene>
    <name evidence="2" type="ORF">S01H1_58729</name>
</gene>
<evidence type="ECO:0000313" key="2">
    <source>
        <dbReference type="EMBL" id="GAG21880.1"/>
    </source>
</evidence>
<keyword evidence="1" id="KW-1133">Transmembrane helix</keyword>
<organism evidence="2">
    <name type="scientific">marine sediment metagenome</name>
    <dbReference type="NCBI Taxonomy" id="412755"/>
    <lineage>
        <taxon>unclassified sequences</taxon>
        <taxon>metagenomes</taxon>
        <taxon>ecological metagenomes</taxon>
    </lineage>
</organism>
<dbReference type="AlphaFoldDB" id="X0VUC4"/>
<keyword evidence="1" id="KW-0472">Membrane</keyword>
<sequence>LSTGDGPASGYVILADCIEGDLIYPNWEGGAQQFLYVYMINETILMNDGDVTIEVNHANVTSTLYNQTANVDFTEFYNQTTTLDYYWEKATGLLIGYTECSIKEQENMTETVYYHFQKVGIPQVFYPLIDSSDYPVTLDSNSAILGFVFNQTERQISLYVSGATGTSGFCDFAIPVDLLWGTFSLNLDDYSLVDGVDYTQTNNSTHNIFQVTYSGDGTHIIEVVSSDVIPEFPAFILLPAFMVTTMVGAILYRKKL</sequence>
<dbReference type="EMBL" id="BARS01038373">
    <property type="protein sequence ID" value="GAG21880.1"/>
    <property type="molecule type" value="Genomic_DNA"/>
</dbReference>
<comment type="caution">
    <text evidence="2">The sequence shown here is derived from an EMBL/GenBank/DDBJ whole genome shotgun (WGS) entry which is preliminary data.</text>
</comment>
<accession>X0VUC4</accession>
<name>X0VUC4_9ZZZZ</name>
<reference evidence="2" key="1">
    <citation type="journal article" date="2014" name="Front. Microbiol.">
        <title>High frequency of phylogenetically diverse reductive dehalogenase-homologous genes in deep subseafloor sedimentary metagenomes.</title>
        <authorList>
            <person name="Kawai M."/>
            <person name="Futagami T."/>
            <person name="Toyoda A."/>
            <person name="Takaki Y."/>
            <person name="Nishi S."/>
            <person name="Hori S."/>
            <person name="Arai W."/>
            <person name="Tsubouchi T."/>
            <person name="Morono Y."/>
            <person name="Uchiyama I."/>
            <person name="Ito T."/>
            <person name="Fujiyama A."/>
            <person name="Inagaki F."/>
            <person name="Takami H."/>
        </authorList>
    </citation>
    <scope>NUCLEOTIDE SEQUENCE</scope>
    <source>
        <strain evidence="2">Expedition CK06-06</strain>
    </source>
</reference>
<feature type="transmembrane region" description="Helical" evidence="1">
    <location>
        <begin position="232"/>
        <end position="252"/>
    </location>
</feature>
<keyword evidence="1" id="KW-0812">Transmembrane</keyword>
<protein>
    <submittedName>
        <fullName evidence="2">Uncharacterized protein</fullName>
    </submittedName>
</protein>
<feature type="non-terminal residue" evidence="2">
    <location>
        <position position="1"/>
    </location>
</feature>
<proteinExistence type="predicted"/>
<feature type="non-terminal residue" evidence="2">
    <location>
        <position position="256"/>
    </location>
</feature>